<keyword evidence="7" id="KW-0067">ATP-binding</keyword>
<evidence type="ECO:0000256" key="1">
    <source>
        <dbReference type="ARBA" id="ARBA00004141"/>
    </source>
</evidence>
<dbReference type="InterPro" id="IPR039421">
    <property type="entry name" value="Type_1_exporter"/>
</dbReference>
<evidence type="ECO:0000256" key="7">
    <source>
        <dbReference type="ARBA" id="ARBA00022840"/>
    </source>
</evidence>
<evidence type="ECO:0000256" key="5">
    <source>
        <dbReference type="ARBA" id="ARBA00022737"/>
    </source>
</evidence>
<proteinExistence type="inferred from homology"/>
<dbReference type="InterPro" id="IPR003593">
    <property type="entry name" value="AAA+_ATPase"/>
</dbReference>
<dbReference type="CDD" id="cd18577">
    <property type="entry name" value="ABC_6TM_Pgp_ABCB1_D1_like"/>
    <property type="match status" value="1"/>
</dbReference>
<dbReference type="Pfam" id="PF00005">
    <property type="entry name" value="ABC_tran"/>
    <property type="match status" value="2"/>
</dbReference>
<accession>A0A095AJY8</accession>
<dbReference type="GO" id="GO:0005743">
    <property type="term" value="C:mitochondrial inner membrane"/>
    <property type="evidence" value="ECO:0007669"/>
    <property type="project" value="TreeGrafter"/>
</dbReference>
<keyword evidence="8" id="KW-1278">Translocase</keyword>
<feature type="domain" description="ABC transmembrane type-1" evidence="15">
    <location>
        <begin position="1"/>
        <end position="146"/>
    </location>
</feature>
<keyword evidence="4 13" id="KW-0812">Transmembrane</keyword>
<feature type="domain" description="ABC transmembrane type-1" evidence="15">
    <location>
        <begin position="611"/>
        <end position="716"/>
    </location>
</feature>
<keyword evidence="5" id="KW-0677">Repeat</keyword>
<dbReference type="SMART" id="SM00382">
    <property type="entry name" value="AAA"/>
    <property type="match status" value="2"/>
</dbReference>
<name>A0A095AJY8_SCHHA</name>
<evidence type="ECO:0000256" key="11">
    <source>
        <dbReference type="ARBA" id="ARBA00023180"/>
    </source>
</evidence>
<keyword evidence="11" id="KW-0325">Glycoprotein</keyword>
<reference evidence="16" key="1">
    <citation type="journal article" date="2012" name="Nat. Genet.">
        <title>Whole-genome sequence of Schistosoma haematobium.</title>
        <authorList>
            <person name="Young N.D."/>
            <person name="Jex A.R."/>
            <person name="Li B."/>
            <person name="Liu S."/>
            <person name="Yang L."/>
            <person name="Xiong Z."/>
            <person name="Li Y."/>
            <person name="Cantacessi C."/>
            <person name="Hall R.S."/>
            <person name="Xu X."/>
            <person name="Chen F."/>
            <person name="Wu X."/>
            <person name="Zerlotini A."/>
            <person name="Oliveira G."/>
            <person name="Hofmann A."/>
            <person name="Zhang G."/>
            <person name="Fang X."/>
            <person name="Kang Y."/>
            <person name="Campbell B.E."/>
            <person name="Loukas A."/>
            <person name="Ranganathan S."/>
            <person name="Rollinson D."/>
            <person name="Rinaldi G."/>
            <person name="Brindley P.J."/>
            <person name="Yang H."/>
            <person name="Wang J."/>
            <person name="Wang J."/>
            <person name="Gasser R.B."/>
        </authorList>
    </citation>
    <scope>NUCLEOTIDE SEQUENCE [LARGE SCALE GENOMIC DNA]</scope>
</reference>
<dbReference type="InterPro" id="IPR036640">
    <property type="entry name" value="ABC1_TM_sf"/>
</dbReference>
<dbReference type="InterPro" id="IPR027417">
    <property type="entry name" value="P-loop_NTPase"/>
</dbReference>
<dbReference type="PANTHER" id="PTHR43394:SF27">
    <property type="entry name" value="ATP-DEPENDENT TRANSLOCASE ABCB1-LIKE"/>
    <property type="match status" value="1"/>
</dbReference>
<evidence type="ECO:0000256" key="3">
    <source>
        <dbReference type="ARBA" id="ARBA00022448"/>
    </source>
</evidence>
<dbReference type="FunFam" id="3.40.50.300:FF:000479">
    <property type="entry name" value="Multidrug resistance protein 1A"/>
    <property type="match status" value="1"/>
</dbReference>
<sequence length="998" mass="111004">WKLALVACATLPFVVIAFSLFGIAFKSFHNKEINAYSRACTVSNEVLSSIRTVVAFGGEKRESLRYQKELTSAELMGIKKATAFGGVGGCIGLVIFSSAALVFWFGVKLIRDEDADPGAVIAVFINILLGSIFLGNALPNIPHILGAVTSSKDIFATINHVSVIEKNDTGKIIPDFDGSITFRHVNFSYPSRADIPILVNFCLTVKSGQTIALVGSSGSGKSTLIHMLQRFYDPTQGEILIQGVDLRELNIHNYRNQIGCVQQEPVLFDGTIRENIRLGKLSATDEEIYEAAIKANAHQFIIRLPQGYDTLVGEKGNSLSGGQKQRIAIARILIRKPKLLLLDEATSALDTQSERIVQKALDKIVNSCTVLIIAHRLSTIINADCIIVLEQGCIREMGKHKELLKLNGLYATMYYGQERIDKEQDDSTDDEDNYNQNDEAKRHLTNQLPSPFSKDDYSECNSVTTSSLHNKTIVWIATNINTEISRVHNSLYLRLLSINQPEMTYITMGCFCSIISGLLQPAFSLLYAEVYQVFGLRNNPDKMIERINTVSGIMAGLGFVQLIVGAMQGYLFGVAAERLTKRLRSNLFDSMLKQMKNASKMEDKIVTKGLSIAKESISAHRTMKSLSLEEYFYQRFKLTCIESASTHLIEAVKIGLVQSFALSGPVLSLTACFALGNYLIQQNAISMISLFKVFITFSMCSQALGRITAFTTKTKEAEEAMRRIFTVIDRKPTIDTNQGDQPKETFSGHIEFKHVNFRYPTRPETKVLNNFTYSIQPGSKIALVGQSGCGKSTLIQLLQRFYDPTDYGLENGIFFDGINLRQLAPCWIRRQIGIVSQEPILFNISLRDNIAYGDNSRIVSMDEIIEAAKLANIHDFILSLPNAYETLAGQDGSQLSGGQKQRIAIARALIRKPSLLLFDEATSALDNENQRLIQKSLNDAMVTCTSIIIAHRLNTIQNVDLIIVLSNGHIIEYGQMNELLSKKGEFFNLYQLDNTKYE</sequence>
<dbReference type="GO" id="GO:0015421">
    <property type="term" value="F:ABC-type oligopeptide transporter activity"/>
    <property type="evidence" value="ECO:0007669"/>
    <property type="project" value="TreeGrafter"/>
</dbReference>
<feature type="region of interest" description="Disordered" evidence="12">
    <location>
        <begin position="420"/>
        <end position="456"/>
    </location>
</feature>
<dbReference type="InterPro" id="IPR011527">
    <property type="entry name" value="ABC1_TM_dom"/>
</dbReference>
<feature type="domain" description="ABC transporter" evidence="14">
    <location>
        <begin position="750"/>
        <end position="992"/>
    </location>
</feature>
<dbReference type="GO" id="GO:0005524">
    <property type="term" value="F:ATP binding"/>
    <property type="evidence" value="ECO:0007669"/>
    <property type="project" value="UniProtKB-KW"/>
</dbReference>
<dbReference type="PROSITE" id="PS00211">
    <property type="entry name" value="ABC_TRANSPORTER_1"/>
    <property type="match status" value="2"/>
</dbReference>
<evidence type="ECO:0000256" key="6">
    <source>
        <dbReference type="ARBA" id="ARBA00022741"/>
    </source>
</evidence>
<gene>
    <name evidence="16" type="ORF">MS3_02581</name>
</gene>
<dbReference type="STRING" id="6185.A0A095AJY8"/>
<dbReference type="SUPFAM" id="SSF90123">
    <property type="entry name" value="ABC transporter transmembrane region"/>
    <property type="match status" value="2"/>
</dbReference>
<feature type="transmembrane region" description="Helical" evidence="13">
    <location>
        <begin position="505"/>
        <end position="528"/>
    </location>
</feature>
<dbReference type="CDD" id="cd03249">
    <property type="entry name" value="ABC_MTABC3_MDL1_MDL2"/>
    <property type="match status" value="2"/>
</dbReference>
<dbReference type="FunFam" id="3.40.50.300:FF:000205">
    <property type="entry name" value="ABC transporter B family member 4"/>
    <property type="match status" value="1"/>
</dbReference>
<organism evidence="16">
    <name type="scientific">Schistosoma haematobium</name>
    <name type="common">Blood fluke</name>
    <dbReference type="NCBI Taxonomy" id="6185"/>
    <lineage>
        <taxon>Eukaryota</taxon>
        <taxon>Metazoa</taxon>
        <taxon>Spiralia</taxon>
        <taxon>Lophotrochozoa</taxon>
        <taxon>Platyhelminthes</taxon>
        <taxon>Trematoda</taxon>
        <taxon>Digenea</taxon>
        <taxon>Strigeidida</taxon>
        <taxon>Schistosomatoidea</taxon>
        <taxon>Schistosomatidae</taxon>
        <taxon>Schistosoma</taxon>
    </lineage>
</organism>
<dbReference type="GO" id="GO:0016887">
    <property type="term" value="F:ATP hydrolysis activity"/>
    <property type="evidence" value="ECO:0007669"/>
    <property type="project" value="InterPro"/>
</dbReference>
<evidence type="ECO:0000256" key="8">
    <source>
        <dbReference type="ARBA" id="ARBA00022967"/>
    </source>
</evidence>
<comment type="similarity">
    <text evidence="2">Belongs to the ABC transporter superfamily. ABCB family. Multidrug resistance exporter (TC 3.A.1.201) subfamily.</text>
</comment>
<dbReference type="PROSITE" id="PS50893">
    <property type="entry name" value="ABC_TRANSPORTER_2"/>
    <property type="match status" value="2"/>
</dbReference>
<evidence type="ECO:0000256" key="2">
    <source>
        <dbReference type="ARBA" id="ARBA00007577"/>
    </source>
</evidence>
<comment type="subcellular location">
    <subcellularLocation>
        <location evidence="1">Membrane</location>
        <topology evidence="1">Multi-pass membrane protein</topology>
    </subcellularLocation>
</comment>
<evidence type="ECO:0000256" key="10">
    <source>
        <dbReference type="ARBA" id="ARBA00023136"/>
    </source>
</evidence>
<keyword evidence="10 13" id="KW-0472">Membrane</keyword>
<dbReference type="GO" id="GO:0090374">
    <property type="term" value="P:oligopeptide export from mitochondrion"/>
    <property type="evidence" value="ECO:0007669"/>
    <property type="project" value="TreeGrafter"/>
</dbReference>
<feature type="domain" description="ABC transporter" evidence="14">
    <location>
        <begin position="180"/>
        <end position="416"/>
    </location>
</feature>
<feature type="domain" description="ABC transmembrane type-1" evidence="15">
    <location>
        <begin position="509"/>
        <end position="594"/>
    </location>
</feature>
<dbReference type="PANTHER" id="PTHR43394">
    <property type="entry name" value="ATP-DEPENDENT PERMEASE MDL1, MITOCHONDRIAL"/>
    <property type="match status" value="1"/>
</dbReference>
<feature type="compositionally biased region" description="Acidic residues" evidence="12">
    <location>
        <begin position="423"/>
        <end position="433"/>
    </location>
</feature>
<dbReference type="Gene3D" id="3.40.50.300">
    <property type="entry name" value="P-loop containing nucleotide triphosphate hydrolases"/>
    <property type="match status" value="2"/>
</dbReference>
<evidence type="ECO:0000256" key="4">
    <source>
        <dbReference type="ARBA" id="ARBA00022692"/>
    </source>
</evidence>
<dbReference type="EMBL" id="KL250605">
    <property type="protein sequence ID" value="KGB34371.1"/>
    <property type="molecule type" value="Genomic_DNA"/>
</dbReference>
<dbReference type="SUPFAM" id="SSF52540">
    <property type="entry name" value="P-loop containing nucleoside triphosphate hydrolases"/>
    <property type="match status" value="2"/>
</dbReference>
<keyword evidence="9 13" id="KW-1133">Transmembrane helix</keyword>
<dbReference type="Gene3D" id="1.20.1560.10">
    <property type="entry name" value="ABC transporter type 1, transmembrane domain"/>
    <property type="match status" value="3"/>
</dbReference>
<dbReference type="AlphaFoldDB" id="A0A095AJY8"/>
<feature type="transmembrane region" description="Helical" evidence="13">
    <location>
        <begin position="549"/>
        <end position="572"/>
    </location>
</feature>
<dbReference type="InterPro" id="IPR003439">
    <property type="entry name" value="ABC_transporter-like_ATP-bd"/>
</dbReference>
<feature type="transmembrane region" description="Helical" evidence="13">
    <location>
        <begin position="119"/>
        <end position="138"/>
    </location>
</feature>
<evidence type="ECO:0000313" key="16">
    <source>
        <dbReference type="EMBL" id="KGB34371.1"/>
    </source>
</evidence>
<evidence type="ECO:0000256" key="9">
    <source>
        <dbReference type="ARBA" id="ARBA00022989"/>
    </source>
</evidence>
<protein>
    <submittedName>
        <fullName evidence="16">Bile salt export pump</fullName>
    </submittedName>
</protein>
<dbReference type="Pfam" id="PF00664">
    <property type="entry name" value="ABC_membrane"/>
    <property type="match status" value="3"/>
</dbReference>
<evidence type="ECO:0000259" key="14">
    <source>
        <dbReference type="PROSITE" id="PS50893"/>
    </source>
</evidence>
<feature type="transmembrane region" description="Helical" evidence="13">
    <location>
        <begin position="83"/>
        <end position="107"/>
    </location>
</feature>
<evidence type="ECO:0000256" key="12">
    <source>
        <dbReference type="SAM" id="MobiDB-lite"/>
    </source>
</evidence>
<evidence type="ECO:0000259" key="15">
    <source>
        <dbReference type="PROSITE" id="PS50929"/>
    </source>
</evidence>
<feature type="non-terminal residue" evidence="16">
    <location>
        <position position="1"/>
    </location>
</feature>
<evidence type="ECO:0000256" key="13">
    <source>
        <dbReference type="SAM" id="Phobius"/>
    </source>
</evidence>
<keyword evidence="6" id="KW-0547">Nucleotide-binding</keyword>
<dbReference type="PROSITE" id="PS50929">
    <property type="entry name" value="ABC_TM1F"/>
    <property type="match status" value="3"/>
</dbReference>
<dbReference type="InterPro" id="IPR017871">
    <property type="entry name" value="ABC_transporter-like_CS"/>
</dbReference>
<keyword evidence="3" id="KW-0813">Transport</keyword>